<evidence type="ECO:0000313" key="5">
    <source>
        <dbReference type="Proteomes" id="UP001241537"/>
    </source>
</evidence>
<dbReference type="Gene3D" id="3.40.225.10">
    <property type="entry name" value="Class II aldolase/adducin N-terminal domain"/>
    <property type="match status" value="1"/>
</dbReference>
<feature type="domain" description="Class II aldolase/adducin N-terminal" evidence="3">
    <location>
        <begin position="8"/>
        <end position="187"/>
    </location>
</feature>
<dbReference type="GO" id="GO:0005829">
    <property type="term" value="C:cytosol"/>
    <property type="evidence" value="ECO:0007669"/>
    <property type="project" value="TreeGrafter"/>
</dbReference>
<dbReference type="GO" id="GO:0019323">
    <property type="term" value="P:pentose catabolic process"/>
    <property type="evidence" value="ECO:0007669"/>
    <property type="project" value="TreeGrafter"/>
</dbReference>
<dbReference type="SUPFAM" id="SSF53639">
    <property type="entry name" value="AraD/HMP-PK domain-like"/>
    <property type="match status" value="1"/>
</dbReference>
<evidence type="ECO:0000259" key="3">
    <source>
        <dbReference type="SMART" id="SM01007"/>
    </source>
</evidence>
<sequence>MRSTDIIPKLLNYCHMIQAKGLTCGSGGNISLMCDDGVLITPSGKSFESLSASDFVLLREDGSYLSCNGLVPSKEWRMHLMCYKKNTVRAVVHLHSTFSVILACSNNINKECAIPIYTPGYGMRVGRLPLIPYATPGSQELSTMVYSALKSHKAVLLQNHGYIVTDSSLESAINTAEEIEEEAKLHVFLRGQGITLTGVQQQQLGITDPII</sequence>
<dbReference type="GO" id="GO:0046872">
    <property type="term" value="F:metal ion binding"/>
    <property type="evidence" value="ECO:0007669"/>
    <property type="project" value="UniProtKB-KW"/>
</dbReference>
<dbReference type="PANTHER" id="PTHR22789:SF0">
    <property type="entry name" value="3-OXO-TETRONATE 4-PHOSPHATE DECARBOXYLASE-RELATED"/>
    <property type="match status" value="1"/>
</dbReference>
<accession>A0AAE3VB51</accession>
<keyword evidence="1" id="KW-0479">Metal-binding</keyword>
<keyword evidence="5" id="KW-1185">Reference proteome</keyword>
<proteinExistence type="predicted"/>
<dbReference type="InterPro" id="IPR036409">
    <property type="entry name" value="Aldolase_II/adducin_N_sf"/>
</dbReference>
<dbReference type="SMART" id="SM01007">
    <property type="entry name" value="Aldolase_II"/>
    <property type="match status" value="1"/>
</dbReference>
<dbReference type="RefSeq" id="WP_307255082.1">
    <property type="nucleotide sequence ID" value="NZ_JAUSTO010000012.1"/>
</dbReference>
<comment type="caution">
    <text evidence="4">The sequence shown here is derived from an EMBL/GenBank/DDBJ whole genome shotgun (WGS) entry which is preliminary data.</text>
</comment>
<evidence type="ECO:0000256" key="1">
    <source>
        <dbReference type="ARBA" id="ARBA00022723"/>
    </source>
</evidence>
<evidence type="ECO:0000313" key="4">
    <source>
        <dbReference type="EMBL" id="MDQ0153089.1"/>
    </source>
</evidence>
<evidence type="ECO:0000256" key="2">
    <source>
        <dbReference type="ARBA" id="ARBA00023239"/>
    </source>
</evidence>
<dbReference type="PANTHER" id="PTHR22789">
    <property type="entry name" value="FUCULOSE PHOSPHATE ALDOLASE"/>
    <property type="match status" value="1"/>
</dbReference>
<protein>
    <submittedName>
        <fullName evidence="4">Ribulose-5-phosphate 4-epimerase/fuculose-1-phosphate aldolase</fullName>
    </submittedName>
</protein>
<dbReference type="EMBL" id="JAUSTO010000012">
    <property type="protein sequence ID" value="MDQ0153089.1"/>
    <property type="molecule type" value="Genomic_DNA"/>
</dbReference>
<dbReference type="AlphaFoldDB" id="A0AAE3VB51"/>
<organism evidence="4 5">
    <name type="scientific">Moryella indoligenes</name>
    <dbReference type="NCBI Taxonomy" id="371674"/>
    <lineage>
        <taxon>Bacteria</taxon>
        <taxon>Bacillati</taxon>
        <taxon>Bacillota</taxon>
        <taxon>Clostridia</taxon>
        <taxon>Lachnospirales</taxon>
        <taxon>Lachnospiraceae</taxon>
        <taxon>Moryella</taxon>
    </lineage>
</organism>
<dbReference type="InterPro" id="IPR001303">
    <property type="entry name" value="Aldolase_II/adducin_N"/>
</dbReference>
<dbReference type="GO" id="GO:0016832">
    <property type="term" value="F:aldehyde-lyase activity"/>
    <property type="evidence" value="ECO:0007669"/>
    <property type="project" value="TreeGrafter"/>
</dbReference>
<reference evidence="4" key="1">
    <citation type="submission" date="2023-07" db="EMBL/GenBank/DDBJ databases">
        <title>Genomic Encyclopedia of Type Strains, Phase IV (KMG-IV): sequencing the most valuable type-strain genomes for metagenomic binning, comparative biology and taxonomic classification.</title>
        <authorList>
            <person name="Goeker M."/>
        </authorList>
    </citation>
    <scope>NUCLEOTIDE SEQUENCE</scope>
    <source>
        <strain evidence="4">DSM 19659</strain>
    </source>
</reference>
<keyword evidence="2" id="KW-0456">Lyase</keyword>
<name>A0AAE3VB51_9FIRM</name>
<dbReference type="InterPro" id="IPR050197">
    <property type="entry name" value="Aldolase_class_II_sugar_metab"/>
</dbReference>
<dbReference type="Proteomes" id="UP001241537">
    <property type="component" value="Unassembled WGS sequence"/>
</dbReference>
<dbReference type="Pfam" id="PF00596">
    <property type="entry name" value="Aldolase_II"/>
    <property type="match status" value="1"/>
</dbReference>
<gene>
    <name evidence="4" type="ORF">J2S20_001798</name>
</gene>